<evidence type="ECO:0000313" key="1">
    <source>
        <dbReference type="EMBL" id="NUV31939.1"/>
    </source>
</evidence>
<evidence type="ECO:0000313" key="2">
    <source>
        <dbReference type="Proteomes" id="UP000540128"/>
    </source>
</evidence>
<dbReference type="Proteomes" id="UP000540128">
    <property type="component" value="Unassembled WGS sequence"/>
</dbReference>
<dbReference type="RefSeq" id="WP_191835112.1">
    <property type="nucleotide sequence ID" value="NZ_JAANNT010000035.1"/>
</dbReference>
<gene>
    <name evidence="1" type="ORF">G6W59_27230</name>
</gene>
<keyword evidence="2" id="KW-1185">Reference proteome</keyword>
<organism evidence="1 2">
    <name type="scientific">Streptomyces odorifer</name>
    <dbReference type="NCBI Taxonomy" id="53450"/>
    <lineage>
        <taxon>Bacteria</taxon>
        <taxon>Bacillati</taxon>
        <taxon>Actinomycetota</taxon>
        <taxon>Actinomycetes</taxon>
        <taxon>Kitasatosporales</taxon>
        <taxon>Streptomycetaceae</taxon>
        <taxon>Streptomyces</taxon>
        <taxon>Streptomyces albidoflavus group</taxon>
    </lineage>
</organism>
<dbReference type="InterPro" id="IPR036388">
    <property type="entry name" value="WH-like_DNA-bd_sf"/>
</dbReference>
<protein>
    <submittedName>
        <fullName evidence="1">Helix-turn-helix domain-containing protein</fullName>
    </submittedName>
</protein>
<proteinExistence type="predicted"/>
<comment type="caution">
    <text evidence="1">The sequence shown here is derived from an EMBL/GenBank/DDBJ whole genome shotgun (WGS) entry which is preliminary data.</text>
</comment>
<dbReference type="AlphaFoldDB" id="A0A7Y6F4X5"/>
<dbReference type="Pfam" id="PF13384">
    <property type="entry name" value="HTH_23"/>
    <property type="match status" value="1"/>
</dbReference>
<dbReference type="EMBL" id="JAANNT010000035">
    <property type="protein sequence ID" value="NUV31939.1"/>
    <property type="molecule type" value="Genomic_DNA"/>
</dbReference>
<sequence length="100" mass="11426">MSDEEVQRVTNALDEVERIADPEARVRAKSKIMAAQVKRNREWARERKELVIQLWDSGNGLSYRQIADRLGIKLSTVQDIFRGYTGSGTVRPKVKPEEPS</sequence>
<name>A0A7Y6F4X5_9ACTN</name>
<dbReference type="InterPro" id="IPR009057">
    <property type="entry name" value="Homeodomain-like_sf"/>
</dbReference>
<dbReference type="SUPFAM" id="SSF46689">
    <property type="entry name" value="Homeodomain-like"/>
    <property type="match status" value="1"/>
</dbReference>
<reference evidence="1 2" key="1">
    <citation type="submission" date="2020-03" db="EMBL/GenBank/DDBJ databases">
        <title>Complete genome sequence of sixteen Streptomyces strains facilitates identification of candidate genes involved in plant growth-promotion in grain legumes and cereals.</title>
        <authorList>
            <person name="Gopalakrishnan S."/>
            <person name="Thakur V."/>
            <person name="Saxena R."/>
            <person name="Vadlamudi S."/>
            <person name="Purohit S."/>
            <person name="Kumar V."/>
            <person name="Rathore A."/>
            <person name="Chitikineni A."/>
            <person name="Varshney R.K."/>
        </authorList>
    </citation>
    <scope>NUCLEOTIDE SEQUENCE [LARGE SCALE GENOMIC DNA]</scope>
    <source>
        <strain evidence="1 2">KAI-180</strain>
    </source>
</reference>
<dbReference type="Gene3D" id="1.10.10.10">
    <property type="entry name" value="Winged helix-like DNA-binding domain superfamily/Winged helix DNA-binding domain"/>
    <property type="match status" value="1"/>
</dbReference>
<accession>A0A7Y6F4X5</accession>